<dbReference type="AlphaFoldDB" id="A0A1B9H002"/>
<reference evidence="7" key="2">
    <citation type="submission" date="2013-12" db="EMBL/GenBank/DDBJ databases">
        <title>Evolution of pathogenesis and genome organization in the Tremellales.</title>
        <authorList>
            <person name="Cuomo C."/>
            <person name="Litvintseva A."/>
            <person name="Heitman J."/>
            <person name="Chen Y."/>
            <person name="Sun S."/>
            <person name="Springer D."/>
            <person name="Dromer F."/>
            <person name="Young S."/>
            <person name="Zeng Q."/>
            <person name="Chapman S."/>
            <person name="Gujja S."/>
            <person name="Saif S."/>
            <person name="Birren B."/>
        </authorList>
    </citation>
    <scope>NUCLEOTIDE SEQUENCE [LARGE SCALE GENOMIC DNA]</scope>
    <source>
        <strain evidence="7">BCC8398</strain>
    </source>
</reference>
<dbReference type="InterPro" id="IPR018827">
    <property type="entry name" value="YTP1_C"/>
</dbReference>
<feature type="transmembrane region" description="Helical" evidence="2">
    <location>
        <begin position="144"/>
        <end position="163"/>
    </location>
</feature>
<keyword evidence="3" id="KW-0732">Signal</keyword>
<keyword evidence="2" id="KW-0472">Membrane</keyword>
<feature type="domain" description="Protein YTP1-like C-terminal" evidence="5">
    <location>
        <begin position="149"/>
        <end position="386"/>
    </location>
</feature>
<dbReference type="Gene3D" id="1.20.120.1770">
    <property type="match status" value="1"/>
</dbReference>
<evidence type="ECO:0000259" key="5">
    <source>
        <dbReference type="Pfam" id="PF10355"/>
    </source>
</evidence>
<keyword evidence="7" id="KW-1185">Reference proteome</keyword>
<accession>A0A1B9H002</accession>
<feature type="domain" description="DUF2427" evidence="4">
    <location>
        <begin position="24"/>
        <end position="124"/>
    </location>
</feature>
<feature type="region of interest" description="Disordered" evidence="1">
    <location>
        <begin position="444"/>
        <end position="515"/>
    </location>
</feature>
<dbReference type="InterPro" id="IPR018825">
    <property type="entry name" value="DUF2427"/>
</dbReference>
<dbReference type="EMBL" id="KI669495">
    <property type="protein sequence ID" value="OCF36606.1"/>
    <property type="molecule type" value="Genomic_DNA"/>
</dbReference>
<evidence type="ECO:0000259" key="4">
    <source>
        <dbReference type="Pfam" id="PF10348"/>
    </source>
</evidence>
<feature type="compositionally biased region" description="Basic and acidic residues" evidence="1">
    <location>
        <begin position="444"/>
        <end position="460"/>
    </location>
</feature>
<feature type="transmembrane region" description="Helical" evidence="2">
    <location>
        <begin position="68"/>
        <end position="86"/>
    </location>
</feature>
<feature type="transmembrane region" description="Helical" evidence="2">
    <location>
        <begin position="106"/>
        <end position="123"/>
    </location>
</feature>
<feature type="transmembrane region" description="Helical" evidence="2">
    <location>
        <begin position="263"/>
        <end position="280"/>
    </location>
</feature>
<keyword evidence="2" id="KW-1133">Transmembrane helix</keyword>
<evidence type="ECO:0000256" key="2">
    <source>
        <dbReference type="SAM" id="Phobius"/>
    </source>
</evidence>
<dbReference type="Pfam" id="PF10348">
    <property type="entry name" value="DUF2427"/>
    <property type="match status" value="1"/>
</dbReference>
<evidence type="ECO:0000256" key="3">
    <source>
        <dbReference type="SAM" id="SignalP"/>
    </source>
</evidence>
<feature type="compositionally biased region" description="Gly residues" evidence="1">
    <location>
        <begin position="501"/>
        <end position="515"/>
    </location>
</feature>
<organism evidence="6 7">
    <name type="scientific">Kwoniella heveanensis BCC8398</name>
    <dbReference type="NCBI Taxonomy" id="1296120"/>
    <lineage>
        <taxon>Eukaryota</taxon>
        <taxon>Fungi</taxon>
        <taxon>Dikarya</taxon>
        <taxon>Basidiomycota</taxon>
        <taxon>Agaricomycotina</taxon>
        <taxon>Tremellomycetes</taxon>
        <taxon>Tremellales</taxon>
        <taxon>Cryptococcaceae</taxon>
        <taxon>Kwoniella</taxon>
    </lineage>
</organism>
<name>A0A1B9H002_9TREE</name>
<keyword evidence="2" id="KW-0812">Transmembrane</keyword>
<protein>
    <submittedName>
        <fullName evidence="6">Membrane protein</fullName>
    </submittedName>
</protein>
<dbReference type="STRING" id="1296120.A0A1B9H002"/>
<evidence type="ECO:0000313" key="6">
    <source>
        <dbReference type="EMBL" id="OCF36606.1"/>
    </source>
</evidence>
<feature type="transmembrane region" description="Helical" evidence="2">
    <location>
        <begin position="325"/>
        <end position="343"/>
    </location>
</feature>
<proteinExistence type="predicted"/>
<feature type="transmembrane region" description="Helical" evidence="2">
    <location>
        <begin position="237"/>
        <end position="256"/>
    </location>
</feature>
<feature type="transmembrane region" description="Helical" evidence="2">
    <location>
        <begin position="40"/>
        <end position="61"/>
    </location>
</feature>
<gene>
    <name evidence="6" type="ORF">I316_01858</name>
</gene>
<dbReference type="Proteomes" id="UP000092666">
    <property type="component" value="Unassembled WGS sequence"/>
</dbReference>
<evidence type="ECO:0000256" key="1">
    <source>
        <dbReference type="SAM" id="MobiDB-lite"/>
    </source>
</evidence>
<feature type="signal peptide" evidence="3">
    <location>
        <begin position="1"/>
        <end position="21"/>
    </location>
</feature>
<dbReference type="PANTHER" id="PTHR31685">
    <property type="entry name" value="INTEGRAL MEMBRANE PROTEIN (AFU_ORTHOLOGUE AFUA_6G12730)-RELATED"/>
    <property type="match status" value="1"/>
</dbReference>
<evidence type="ECO:0000313" key="7">
    <source>
        <dbReference type="Proteomes" id="UP000092666"/>
    </source>
</evidence>
<feature type="transmembrane region" description="Helical" evidence="2">
    <location>
        <begin position="363"/>
        <end position="386"/>
    </location>
</feature>
<dbReference type="OrthoDB" id="4137487at2759"/>
<reference evidence="6 7" key="1">
    <citation type="submission" date="2013-07" db="EMBL/GenBank/DDBJ databases">
        <title>The Genome Sequence of Cryptococcus heveanensis BCC8398.</title>
        <authorList>
            <consortium name="The Broad Institute Genome Sequencing Platform"/>
            <person name="Cuomo C."/>
            <person name="Litvintseva A."/>
            <person name="Chen Y."/>
            <person name="Heitman J."/>
            <person name="Sun S."/>
            <person name="Springer D."/>
            <person name="Dromer F."/>
            <person name="Young S.K."/>
            <person name="Zeng Q."/>
            <person name="Gargeya S."/>
            <person name="Fitzgerald M."/>
            <person name="Abouelleil A."/>
            <person name="Alvarado L."/>
            <person name="Berlin A.M."/>
            <person name="Chapman S.B."/>
            <person name="Dewar J."/>
            <person name="Goldberg J."/>
            <person name="Griggs A."/>
            <person name="Gujja S."/>
            <person name="Hansen M."/>
            <person name="Howarth C."/>
            <person name="Imamovic A."/>
            <person name="Larimer J."/>
            <person name="McCowan C."/>
            <person name="Murphy C."/>
            <person name="Pearson M."/>
            <person name="Priest M."/>
            <person name="Roberts A."/>
            <person name="Saif S."/>
            <person name="Shea T."/>
            <person name="Sykes S."/>
            <person name="Wortman J."/>
            <person name="Nusbaum C."/>
            <person name="Birren B."/>
        </authorList>
    </citation>
    <scope>NUCLEOTIDE SEQUENCE [LARGE SCALE GENOMIC DNA]</scope>
    <source>
        <strain evidence="6 7">BCC8398</strain>
    </source>
</reference>
<feature type="transmembrane region" description="Helical" evidence="2">
    <location>
        <begin position="175"/>
        <end position="196"/>
    </location>
</feature>
<dbReference type="PANTHER" id="PTHR31685:SF2">
    <property type="entry name" value="PROTEIN YTP1"/>
    <property type="match status" value="1"/>
</dbReference>
<sequence length="515" mass="56277">MNKTVQRVAIALVLFAAYVTAHEHHPVEEIDPQVPIDGYIYFHGALQTFLWGISFPIGMVLGLSKSKYHVPLQATNTVLVFVGMYFGHHHGGRQYPETVHGLMAKIITWILVTQAGLGIFLKLHVMEKSVRPWVVPFHSFLGKIFPVLGWTQMLFGVATALGFCRDGNLGQCAAHYIMGSAFIGYAAIMVIMLQVGHKWLERTGRSQEMLDSSVIMVWGIINTFTEHHGGPWSHKDMQHTMMGVLWWAGGLLGIFLSRNGKRSFVPAVIIIMTGWGMSAHEQALMISSKIHALFGYALIAAGVLRLVEVCFVLNDKPTPAGTVRIFQHLPPYVTDICVCRTLFMSATDEEMRNADGLGIDHVSYALFDFSLSFLLYLIIAFLVHLYSNSGKNALQSNEGNANLNAEEAGYSKIGSENVGRRGVGGEYGLDEDDGPEAYELSDRDIGFDADGHNSRNDRQRPRAGGSASGSGSGSGSASDEGKVGGEDEIDWIDPASNHNRGAGGQRRGLQGGVRL</sequence>
<dbReference type="Pfam" id="PF10355">
    <property type="entry name" value="Ytp1"/>
    <property type="match status" value="1"/>
</dbReference>
<feature type="chain" id="PRO_5008627459" evidence="3">
    <location>
        <begin position="22"/>
        <end position="515"/>
    </location>
</feature>
<feature type="transmembrane region" description="Helical" evidence="2">
    <location>
        <begin position="292"/>
        <end position="313"/>
    </location>
</feature>
<dbReference type="CDD" id="cd08760">
    <property type="entry name" value="Cyt_b561_FRRS1_like"/>
    <property type="match status" value="1"/>
</dbReference>